<dbReference type="InterPro" id="IPR017896">
    <property type="entry name" value="4Fe4S_Fe-S-bd"/>
</dbReference>
<gene>
    <name evidence="6" type="ORF">C2L80_00045</name>
</gene>
<proteinExistence type="predicted"/>
<evidence type="ECO:0000256" key="2">
    <source>
        <dbReference type="ARBA" id="ARBA00022723"/>
    </source>
</evidence>
<evidence type="ECO:0000259" key="5">
    <source>
        <dbReference type="PROSITE" id="PS51379"/>
    </source>
</evidence>
<protein>
    <submittedName>
        <fullName evidence="6">4Fe-4S ferredoxin</fullName>
    </submittedName>
</protein>
<dbReference type="PROSITE" id="PS51379">
    <property type="entry name" value="4FE4S_FER_2"/>
    <property type="match status" value="3"/>
</dbReference>
<keyword evidence="1" id="KW-0004">4Fe-4S</keyword>
<keyword evidence="2" id="KW-0479">Metal-binding</keyword>
<dbReference type="PROSITE" id="PS00198">
    <property type="entry name" value="4FE4S_FER_1"/>
    <property type="match status" value="2"/>
</dbReference>
<dbReference type="InterPro" id="IPR050572">
    <property type="entry name" value="Fe-S_Ferredoxin"/>
</dbReference>
<evidence type="ECO:0000256" key="4">
    <source>
        <dbReference type="ARBA" id="ARBA00023014"/>
    </source>
</evidence>
<dbReference type="PANTHER" id="PTHR43687">
    <property type="entry name" value="ADENYLYLSULFATE REDUCTASE, BETA SUBUNIT"/>
    <property type="match status" value="1"/>
</dbReference>
<dbReference type="SUPFAM" id="SSF54862">
    <property type="entry name" value="4Fe-4S ferredoxins"/>
    <property type="match status" value="2"/>
</dbReference>
<keyword evidence="7" id="KW-1185">Reference proteome</keyword>
<accession>A0A2K2U8A6</accession>
<dbReference type="Pfam" id="PF00037">
    <property type="entry name" value="Fer4"/>
    <property type="match status" value="1"/>
</dbReference>
<dbReference type="Pfam" id="PF12838">
    <property type="entry name" value="Fer4_7"/>
    <property type="match status" value="1"/>
</dbReference>
<name>A0A2K2U8A6_9ACTN</name>
<keyword evidence="3" id="KW-0408">Iron</keyword>
<dbReference type="PANTHER" id="PTHR43687:SF4">
    <property type="entry name" value="BLR5484 PROTEIN"/>
    <property type="match status" value="1"/>
</dbReference>
<evidence type="ECO:0000313" key="6">
    <source>
        <dbReference type="EMBL" id="PNV66555.1"/>
    </source>
</evidence>
<dbReference type="EMBL" id="PPEL01000001">
    <property type="protein sequence ID" value="PNV66555.1"/>
    <property type="molecule type" value="Genomic_DNA"/>
</dbReference>
<reference evidence="6 7" key="1">
    <citation type="journal article" date="2018" name="Int. J. Syst. Evol. Microbiol.">
        <title>Rubneribacter badeniensis gen. nov., sp. nov. and Enteroscipio rubneri gen. nov., sp. nov., new members of the Eggerthellaceae isolated from human faeces.</title>
        <authorList>
            <person name="Danylec N."/>
            <person name="Gobl A."/>
            <person name="Stoll D.A."/>
            <person name="Hetzer B."/>
            <person name="Kulling S.E."/>
            <person name="Huch M."/>
        </authorList>
    </citation>
    <scope>NUCLEOTIDE SEQUENCE [LARGE SCALE GENOMIC DNA]</scope>
    <source>
        <strain evidence="6 7">ResAG-85</strain>
    </source>
</reference>
<dbReference type="Proteomes" id="UP000236488">
    <property type="component" value="Unassembled WGS sequence"/>
</dbReference>
<comment type="caution">
    <text evidence="6">The sequence shown here is derived from an EMBL/GenBank/DDBJ whole genome shotgun (WGS) entry which is preliminary data.</text>
</comment>
<dbReference type="AlphaFoldDB" id="A0A2K2U8A6"/>
<sequence length="382" mass="40252">MPNLVDLVEVAEALETKAVYLASDRCVVVRNRHASCAKCSEACPVDAVFAADNVLSLDAEACVACGACTTACPTEALIPLQPLDDDLASAVASGVVAAGGTAVFACARIASKHVGDPTKYAEVPCLARMEESVLLGLAARDVRDIVLVDGTCATCKFRANVPGIDAVVASANDLIAAQGSDIRVRRASAFPENVLLEDRRTLLGESRRGFFASARSRAKDAAGTAAEVMVFKNDGAGAPTLRDRLRMSDAGTLPQFNPQRRMRVLDAMDALGASVAPEIDTRLFGSVRIDAERCSACGMCTVFCPTGALRKSEVVPDDGTGSYLEFSAADCVQCNLCADACLKSCLEVSSTVSTEELFDFEPRLIRLPDPPKRPGILGSPKR</sequence>
<dbReference type="InterPro" id="IPR017900">
    <property type="entry name" value="4Fe4S_Fe_S_CS"/>
</dbReference>
<dbReference type="RefSeq" id="WP_103262368.1">
    <property type="nucleotide sequence ID" value="NZ_PPEL01000001.1"/>
</dbReference>
<dbReference type="GO" id="GO:0046872">
    <property type="term" value="F:metal ion binding"/>
    <property type="evidence" value="ECO:0007669"/>
    <property type="project" value="UniProtKB-KW"/>
</dbReference>
<feature type="domain" description="4Fe-4S ferredoxin-type" evidence="5">
    <location>
        <begin position="285"/>
        <end position="314"/>
    </location>
</feature>
<evidence type="ECO:0000313" key="7">
    <source>
        <dbReference type="Proteomes" id="UP000236488"/>
    </source>
</evidence>
<feature type="domain" description="4Fe-4S ferredoxin-type" evidence="5">
    <location>
        <begin position="53"/>
        <end position="82"/>
    </location>
</feature>
<dbReference type="GO" id="GO:0051539">
    <property type="term" value="F:4 iron, 4 sulfur cluster binding"/>
    <property type="evidence" value="ECO:0007669"/>
    <property type="project" value="UniProtKB-KW"/>
</dbReference>
<evidence type="ECO:0000256" key="3">
    <source>
        <dbReference type="ARBA" id="ARBA00023004"/>
    </source>
</evidence>
<feature type="domain" description="4Fe-4S ferredoxin-type" evidence="5">
    <location>
        <begin position="322"/>
        <end position="351"/>
    </location>
</feature>
<evidence type="ECO:0000256" key="1">
    <source>
        <dbReference type="ARBA" id="ARBA00022485"/>
    </source>
</evidence>
<organism evidence="6 7">
    <name type="scientific">Rubneribacter badeniensis</name>
    <dbReference type="NCBI Taxonomy" id="2070688"/>
    <lineage>
        <taxon>Bacteria</taxon>
        <taxon>Bacillati</taxon>
        <taxon>Actinomycetota</taxon>
        <taxon>Coriobacteriia</taxon>
        <taxon>Eggerthellales</taxon>
        <taxon>Eggerthellaceae</taxon>
        <taxon>Rubneribacter</taxon>
    </lineage>
</organism>
<dbReference type="Gene3D" id="3.30.70.20">
    <property type="match status" value="2"/>
</dbReference>
<keyword evidence="4" id="KW-0411">Iron-sulfur</keyword>